<feature type="chain" id="PRO_5045621115" evidence="2">
    <location>
        <begin position="19"/>
        <end position="172"/>
    </location>
</feature>
<evidence type="ECO:0000313" key="4">
    <source>
        <dbReference type="Proteomes" id="UP000306441"/>
    </source>
</evidence>
<organism evidence="3 4">
    <name type="scientific">Ollibium composti</name>
    <dbReference type="NCBI Taxonomy" id="2675109"/>
    <lineage>
        <taxon>Bacteria</taxon>
        <taxon>Pseudomonadati</taxon>
        <taxon>Pseudomonadota</taxon>
        <taxon>Alphaproteobacteria</taxon>
        <taxon>Hyphomicrobiales</taxon>
        <taxon>Phyllobacteriaceae</taxon>
        <taxon>Ollibium</taxon>
    </lineage>
</organism>
<feature type="region of interest" description="Disordered" evidence="1">
    <location>
        <begin position="150"/>
        <end position="172"/>
    </location>
</feature>
<accession>A0ABY2Q8U5</accession>
<evidence type="ECO:0000256" key="2">
    <source>
        <dbReference type="SAM" id="SignalP"/>
    </source>
</evidence>
<comment type="caution">
    <text evidence="3">The sequence shown here is derived from an EMBL/GenBank/DDBJ whole genome shotgun (WGS) entry which is preliminary data.</text>
</comment>
<name>A0ABY2Q8U5_9HYPH</name>
<keyword evidence="2" id="KW-0732">Signal</keyword>
<dbReference type="Proteomes" id="UP000306441">
    <property type="component" value="Unassembled WGS sequence"/>
</dbReference>
<reference evidence="3 4" key="1">
    <citation type="submission" date="2019-04" db="EMBL/GenBank/DDBJ databases">
        <title>Mesorhizobium composti sp. nov., isolated from compost.</title>
        <authorList>
            <person name="Lin S.-Y."/>
            <person name="Hameed A."/>
            <person name="Hsieh Y.-T."/>
            <person name="Young C.-C."/>
        </authorList>
    </citation>
    <scope>NUCLEOTIDE SEQUENCE [LARGE SCALE GENOMIC DNA]</scope>
    <source>
        <strain evidence="3 4">CC-YTH430</strain>
    </source>
</reference>
<dbReference type="EMBL" id="SSNY01000004">
    <property type="protein sequence ID" value="THF57901.1"/>
    <property type="molecule type" value="Genomic_DNA"/>
</dbReference>
<gene>
    <name evidence="3" type="ORF">E6C48_09150</name>
</gene>
<protein>
    <submittedName>
        <fullName evidence="3">Uncharacterized protein</fullName>
    </submittedName>
</protein>
<feature type="signal peptide" evidence="2">
    <location>
        <begin position="1"/>
        <end position="18"/>
    </location>
</feature>
<evidence type="ECO:0000256" key="1">
    <source>
        <dbReference type="SAM" id="MobiDB-lite"/>
    </source>
</evidence>
<evidence type="ECO:0000313" key="3">
    <source>
        <dbReference type="EMBL" id="THF57901.1"/>
    </source>
</evidence>
<keyword evidence="4" id="KW-1185">Reference proteome</keyword>
<proteinExistence type="predicted"/>
<dbReference type="RefSeq" id="WP_136356329.1">
    <property type="nucleotide sequence ID" value="NZ_SSNY01000004.1"/>
</dbReference>
<sequence length="172" mass="18871">MIKFIIAAVWICAVTAGAAIYSFQNAGAKADDTPKPLLGGLDYINTDMISVPMVKDATIQGYFLTKLVYTVDPAEMAKLSVPASALMTDQVYSYLYSNPQTDFTNTADLDLDAFRNNIRDTLNKRIGADIVHDVLIDQVNFLSKDEIRDNAVRRKEAPKPAPKETAEAAKGH</sequence>